<organism evidence="1">
    <name type="scientific">Anguilla anguilla</name>
    <name type="common">European freshwater eel</name>
    <name type="synonym">Muraena anguilla</name>
    <dbReference type="NCBI Taxonomy" id="7936"/>
    <lineage>
        <taxon>Eukaryota</taxon>
        <taxon>Metazoa</taxon>
        <taxon>Chordata</taxon>
        <taxon>Craniata</taxon>
        <taxon>Vertebrata</taxon>
        <taxon>Euteleostomi</taxon>
        <taxon>Actinopterygii</taxon>
        <taxon>Neopterygii</taxon>
        <taxon>Teleostei</taxon>
        <taxon>Anguilliformes</taxon>
        <taxon>Anguillidae</taxon>
        <taxon>Anguilla</taxon>
    </lineage>
</organism>
<proteinExistence type="predicted"/>
<name>A0A0E9UXB6_ANGAN</name>
<dbReference type="AlphaFoldDB" id="A0A0E9UXB6"/>
<dbReference type="EMBL" id="GBXM01038954">
    <property type="protein sequence ID" value="JAH69623.1"/>
    <property type="molecule type" value="Transcribed_RNA"/>
</dbReference>
<protein>
    <submittedName>
        <fullName evidence="1">Uncharacterized protein</fullName>
    </submittedName>
</protein>
<sequence>MQQAKLAYTKQALQYKTKVLHI</sequence>
<reference evidence="1" key="2">
    <citation type="journal article" date="2015" name="Fish Shellfish Immunol.">
        <title>Early steps in the European eel (Anguilla anguilla)-Vibrio vulnificus interaction in the gills: Role of the RtxA13 toxin.</title>
        <authorList>
            <person name="Callol A."/>
            <person name="Pajuelo D."/>
            <person name="Ebbesson L."/>
            <person name="Teles M."/>
            <person name="MacKenzie S."/>
            <person name="Amaro C."/>
        </authorList>
    </citation>
    <scope>NUCLEOTIDE SEQUENCE</scope>
</reference>
<evidence type="ECO:0000313" key="1">
    <source>
        <dbReference type="EMBL" id="JAH69623.1"/>
    </source>
</evidence>
<reference evidence="1" key="1">
    <citation type="submission" date="2014-11" db="EMBL/GenBank/DDBJ databases">
        <authorList>
            <person name="Amaro Gonzalez C."/>
        </authorList>
    </citation>
    <scope>NUCLEOTIDE SEQUENCE</scope>
</reference>
<accession>A0A0E9UXB6</accession>